<dbReference type="Proteomes" id="UP000037688">
    <property type="component" value="Unassembled WGS sequence"/>
</dbReference>
<keyword evidence="6" id="KW-0547">Nucleotide-binding</keyword>
<dbReference type="Gene3D" id="1.10.287.130">
    <property type="match status" value="1"/>
</dbReference>
<keyword evidence="11" id="KW-1133">Transmembrane helix</keyword>
<evidence type="ECO:0000313" key="13">
    <source>
        <dbReference type="EMBL" id="KOY17624.1"/>
    </source>
</evidence>
<evidence type="ECO:0000256" key="7">
    <source>
        <dbReference type="ARBA" id="ARBA00022777"/>
    </source>
</evidence>
<keyword evidence="11" id="KW-0472">Membrane</keyword>
<evidence type="ECO:0000256" key="3">
    <source>
        <dbReference type="ARBA" id="ARBA00012438"/>
    </source>
</evidence>
<protein>
    <recommendedName>
        <fullName evidence="10">Circadian input-output histidine kinase CikA</fullName>
        <ecNumber evidence="3">2.7.13.3</ecNumber>
    </recommendedName>
</protein>
<evidence type="ECO:0000256" key="1">
    <source>
        <dbReference type="ARBA" id="ARBA00000085"/>
    </source>
</evidence>
<dbReference type="Pfam" id="PF02518">
    <property type="entry name" value="HATPase_c"/>
    <property type="match status" value="1"/>
</dbReference>
<gene>
    <name evidence="13" type="ORF">AMS66_05065</name>
</gene>
<reference evidence="13 14" key="1">
    <citation type="submission" date="2015-08" db="EMBL/GenBank/DDBJ databases">
        <title>Draft genome sequence of cellulolytic and xylanolytic Paenibacillus sp. A59, isolated from a decaying forest soil from Patagonia, Argentina.</title>
        <authorList>
            <person name="Ghio S."/>
            <person name="Caceres A.M."/>
            <person name="Talia P."/>
            <person name="Grasso D."/>
            <person name="Campos E."/>
        </authorList>
    </citation>
    <scope>NUCLEOTIDE SEQUENCE [LARGE SCALE GENOMIC DNA]</scope>
    <source>
        <strain evidence="13 14">A59</strain>
    </source>
</reference>
<evidence type="ECO:0000259" key="12">
    <source>
        <dbReference type="PROSITE" id="PS50109"/>
    </source>
</evidence>
<evidence type="ECO:0000256" key="6">
    <source>
        <dbReference type="ARBA" id="ARBA00022741"/>
    </source>
</evidence>
<dbReference type="FunFam" id="3.30.565.10:FF:000010">
    <property type="entry name" value="Sensor histidine kinase RcsC"/>
    <property type="match status" value="1"/>
</dbReference>
<dbReference type="CDD" id="cd16922">
    <property type="entry name" value="HATPase_EvgS-ArcB-TorS-like"/>
    <property type="match status" value="1"/>
</dbReference>
<accession>A0A0N0C5R0</accession>
<feature type="domain" description="Histidine kinase" evidence="12">
    <location>
        <begin position="240"/>
        <end position="467"/>
    </location>
</feature>
<comment type="catalytic activity">
    <reaction evidence="1">
        <text>ATP + protein L-histidine = ADP + protein N-phospho-L-histidine.</text>
        <dbReference type="EC" id="2.7.13.3"/>
    </reaction>
</comment>
<comment type="similarity">
    <text evidence="2">In the N-terminal section; belongs to the phytochrome family.</text>
</comment>
<dbReference type="InterPro" id="IPR036097">
    <property type="entry name" value="HisK_dim/P_sf"/>
</dbReference>
<dbReference type="GO" id="GO:0005524">
    <property type="term" value="F:ATP binding"/>
    <property type="evidence" value="ECO:0007669"/>
    <property type="project" value="UniProtKB-KW"/>
</dbReference>
<name>A0A0N0C5R0_9BACL</name>
<dbReference type="InterPro" id="IPR036890">
    <property type="entry name" value="HATPase_C_sf"/>
</dbReference>
<keyword evidence="4" id="KW-0597">Phosphoprotein</keyword>
<dbReference type="SUPFAM" id="SSF47384">
    <property type="entry name" value="Homodimeric domain of signal transducing histidine kinase"/>
    <property type="match status" value="1"/>
</dbReference>
<evidence type="ECO:0000256" key="8">
    <source>
        <dbReference type="ARBA" id="ARBA00022840"/>
    </source>
</evidence>
<dbReference type="GO" id="GO:0000155">
    <property type="term" value="F:phosphorelay sensor kinase activity"/>
    <property type="evidence" value="ECO:0007669"/>
    <property type="project" value="InterPro"/>
</dbReference>
<evidence type="ECO:0000313" key="14">
    <source>
        <dbReference type="Proteomes" id="UP000037688"/>
    </source>
</evidence>
<keyword evidence="11" id="KW-0812">Transmembrane</keyword>
<keyword evidence="7 13" id="KW-0418">Kinase</keyword>
<evidence type="ECO:0000256" key="5">
    <source>
        <dbReference type="ARBA" id="ARBA00022679"/>
    </source>
</evidence>
<dbReference type="AlphaFoldDB" id="A0A0N0C5R0"/>
<dbReference type="SMART" id="SM00388">
    <property type="entry name" value="HisKA"/>
    <property type="match status" value="1"/>
</dbReference>
<dbReference type="InterPro" id="IPR005467">
    <property type="entry name" value="His_kinase_dom"/>
</dbReference>
<dbReference type="PATRIC" id="fig|1705561.3.peg.703"/>
<dbReference type="InterPro" id="IPR004358">
    <property type="entry name" value="Sig_transdc_His_kin-like_C"/>
</dbReference>
<dbReference type="SMART" id="SM00387">
    <property type="entry name" value="HATPase_c"/>
    <property type="match status" value="1"/>
</dbReference>
<evidence type="ECO:0000256" key="2">
    <source>
        <dbReference type="ARBA" id="ARBA00006402"/>
    </source>
</evidence>
<dbReference type="CDD" id="cd00082">
    <property type="entry name" value="HisKA"/>
    <property type="match status" value="1"/>
</dbReference>
<organism evidence="13 14">
    <name type="scientific">Paenibacillus xylanivorans</name>
    <dbReference type="NCBI Taxonomy" id="1705561"/>
    <lineage>
        <taxon>Bacteria</taxon>
        <taxon>Bacillati</taxon>
        <taxon>Bacillota</taxon>
        <taxon>Bacilli</taxon>
        <taxon>Bacillales</taxon>
        <taxon>Paenibacillaceae</taxon>
        <taxon>Paenibacillus</taxon>
    </lineage>
</organism>
<feature type="transmembrane region" description="Helical" evidence="11">
    <location>
        <begin position="106"/>
        <end position="126"/>
    </location>
</feature>
<feature type="transmembrane region" description="Helical" evidence="11">
    <location>
        <begin position="138"/>
        <end position="161"/>
    </location>
</feature>
<dbReference type="InterPro" id="IPR003661">
    <property type="entry name" value="HisK_dim/P_dom"/>
</dbReference>
<dbReference type="RefSeq" id="WP_053779751.1">
    <property type="nucleotide sequence ID" value="NZ_LITU01000036.1"/>
</dbReference>
<dbReference type="Pfam" id="PF00512">
    <property type="entry name" value="HisKA"/>
    <property type="match status" value="1"/>
</dbReference>
<keyword evidence="8" id="KW-0067">ATP-binding</keyword>
<feature type="transmembrane region" description="Helical" evidence="11">
    <location>
        <begin position="167"/>
        <end position="186"/>
    </location>
</feature>
<dbReference type="EC" id="2.7.13.3" evidence="3"/>
<dbReference type="PROSITE" id="PS50109">
    <property type="entry name" value="HIS_KIN"/>
    <property type="match status" value="1"/>
</dbReference>
<dbReference type="PANTHER" id="PTHR43711:SF26">
    <property type="entry name" value="SENSOR HISTIDINE KINASE RCSC"/>
    <property type="match status" value="1"/>
</dbReference>
<keyword evidence="5" id="KW-0808">Transferase</keyword>
<dbReference type="PRINTS" id="PR00344">
    <property type="entry name" value="BCTRLSENSOR"/>
</dbReference>
<dbReference type="SUPFAM" id="SSF55874">
    <property type="entry name" value="ATPase domain of HSP90 chaperone/DNA topoisomerase II/histidine kinase"/>
    <property type="match status" value="1"/>
</dbReference>
<feature type="transmembrane region" description="Helical" evidence="11">
    <location>
        <begin position="7"/>
        <end position="27"/>
    </location>
</feature>
<evidence type="ECO:0000256" key="4">
    <source>
        <dbReference type="ARBA" id="ARBA00022553"/>
    </source>
</evidence>
<feature type="transmembrane region" description="Helical" evidence="11">
    <location>
        <begin position="39"/>
        <end position="57"/>
    </location>
</feature>
<comment type="caution">
    <text evidence="13">The sequence shown here is derived from an EMBL/GenBank/DDBJ whole genome shotgun (WGS) entry which is preliminary data.</text>
</comment>
<proteinExistence type="inferred from homology"/>
<dbReference type="Gene3D" id="3.30.565.10">
    <property type="entry name" value="Histidine kinase-like ATPase, C-terminal domain"/>
    <property type="match status" value="1"/>
</dbReference>
<feature type="transmembrane region" description="Helical" evidence="11">
    <location>
        <begin position="69"/>
        <end position="94"/>
    </location>
</feature>
<evidence type="ECO:0000256" key="10">
    <source>
        <dbReference type="ARBA" id="ARBA00074306"/>
    </source>
</evidence>
<dbReference type="InterPro" id="IPR003594">
    <property type="entry name" value="HATPase_dom"/>
</dbReference>
<keyword evidence="14" id="KW-1185">Reference proteome</keyword>
<dbReference type="PANTHER" id="PTHR43711">
    <property type="entry name" value="TWO-COMPONENT HISTIDINE KINASE"/>
    <property type="match status" value="1"/>
</dbReference>
<dbReference type="InterPro" id="IPR050736">
    <property type="entry name" value="Sensor_HK_Regulatory"/>
</dbReference>
<keyword evidence="9" id="KW-0902">Two-component regulatory system</keyword>
<dbReference type="EMBL" id="LITU01000036">
    <property type="protein sequence ID" value="KOY17624.1"/>
    <property type="molecule type" value="Genomic_DNA"/>
</dbReference>
<evidence type="ECO:0000256" key="9">
    <source>
        <dbReference type="ARBA" id="ARBA00023012"/>
    </source>
</evidence>
<dbReference type="OrthoDB" id="9813394at2"/>
<sequence>MQFSKMFVLNMGMLITIAYLASVFYKYIVIRASSRVKQISSLFVLIFAGWVSTVFGFQLNDEVVFDLRFVPLIVAVLTYRQPYSVIIVGIGIGLTRLTFGINDATVAALINMSILGVVCAALNIWMRRSDYRLIVKGVIVTVIVNMVNSVNIAIVGVIPATYFFSHIMPYTLPVGILLSLIFAFILRDFQNEQNRILLIQSTNRLLSVQKEELQKAQIVLEDRAKQLMIASQYKSEFLANMSHELRTPLNSVINFAQMISENSDTMEQEDIARFAAMIEVSGQELLTLINDILDLSKVEAGRLDIVLEDISVAELTEDTMNHFQLVAEKKGVELQLDKKPGLPETLWSDPQRVQQILRNLMSNAIKFTHQGKVTLTVSTKQIKKSGIVSQWIVFSVQDTGIGIAEDKHQSIFEAFQQADGSISRKFGGTGLGLSISRDLARLLDGSIELESAEGKGSTFYLYLPLNREKMS</sequence>
<evidence type="ECO:0000256" key="11">
    <source>
        <dbReference type="SAM" id="Phobius"/>
    </source>
</evidence>